<name>A0ABP7V7Q1_9FLAO</name>
<proteinExistence type="predicted"/>
<protein>
    <recommendedName>
        <fullName evidence="3">Signal transduction histidine kinase dimerisation/phosphoacceptor domain-containing protein</fullName>
    </recommendedName>
</protein>
<evidence type="ECO:0000313" key="2">
    <source>
        <dbReference type="Proteomes" id="UP001500367"/>
    </source>
</evidence>
<keyword evidence="2" id="KW-1185">Reference proteome</keyword>
<gene>
    <name evidence="1" type="ORF">GCM10022389_01970</name>
</gene>
<dbReference type="Proteomes" id="UP001500367">
    <property type="component" value="Unassembled WGS sequence"/>
</dbReference>
<dbReference type="Gene3D" id="1.10.287.130">
    <property type="match status" value="1"/>
</dbReference>
<dbReference type="InterPro" id="IPR036097">
    <property type="entry name" value="HisK_dim/P_sf"/>
</dbReference>
<dbReference type="RefSeq" id="WP_344814966.1">
    <property type="nucleotide sequence ID" value="NZ_BAABCT010000001.1"/>
</dbReference>
<dbReference type="EMBL" id="BAABCT010000001">
    <property type="protein sequence ID" value="GAA4061147.1"/>
    <property type="molecule type" value="Genomic_DNA"/>
</dbReference>
<comment type="caution">
    <text evidence="1">The sequence shown here is derived from an EMBL/GenBank/DDBJ whole genome shotgun (WGS) entry which is preliminary data.</text>
</comment>
<dbReference type="SUPFAM" id="SSF47384">
    <property type="entry name" value="Homodimeric domain of signal transducing histidine kinase"/>
    <property type="match status" value="1"/>
</dbReference>
<evidence type="ECO:0000313" key="1">
    <source>
        <dbReference type="EMBL" id="GAA4061147.1"/>
    </source>
</evidence>
<organism evidence="1 2">
    <name type="scientific">Flavobacterium cheonanense</name>
    <dbReference type="NCBI Taxonomy" id="706183"/>
    <lineage>
        <taxon>Bacteria</taxon>
        <taxon>Pseudomonadati</taxon>
        <taxon>Bacteroidota</taxon>
        <taxon>Flavobacteriia</taxon>
        <taxon>Flavobacteriales</taxon>
        <taxon>Flavobacteriaceae</taxon>
        <taxon>Flavobacterium</taxon>
    </lineage>
</organism>
<reference evidence="2" key="1">
    <citation type="journal article" date="2019" name="Int. J. Syst. Evol. Microbiol.">
        <title>The Global Catalogue of Microorganisms (GCM) 10K type strain sequencing project: providing services to taxonomists for standard genome sequencing and annotation.</title>
        <authorList>
            <consortium name="The Broad Institute Genomics Platform"/>
            <consortium name="The Broad Institute Genome Sequencing Center for Infectious Disease"/>
            <person name="Wu L."/>
            <person name="Ma J."/>
        </authorList>
    </citation>
    <scope>NUCLEOTIDE SEQUENCE [LARGE SCALE GENOMIC DNA]</scope>
    <source>
        <strain evidence="2">JCM 17069</strain>
    </source>
</reference>
<evidence type="ECO:0008006" key="3">
    <source>
        <dbReference type="Google" id="ProtNLM"/>
    </source>
</evidence>
<sequence>MKSLAINTIHSKQKFINRNANKRVHNTTNIIRLKNANKLLLFQNQECKNKSTELKIANNKLQFQNIEKEKRASELVIANKELTFQKNEKIKRASELKYLLKELEKAEKFQNTYINGLKEIIFITSHDVRLPLANIIGISELLNEIDNTPEEINMCIDYLKKSALLLENSTKELTFYLTNLEHSSKKYNAINYM</sequence>
<accession>A0ABP7V7Q1</accession>